<feature type="domain" description="T6SS Transcription factor RovC-like DNA binding" evidence="1">
    <location>
        <begin position="156"/>
        <end position="249"/>
    </location>
</feature>
<evidence type="ECO:0000313" key="4">
    <source>
        <dbReference type="EMBL" id="QCR09304.1"/>
    </source>
</evidence>
<dbReference type="Pfam" id="PF22791">
    <property type="entry name" value="DUF7011"/>
    <property type="match status" value="1"/>
</dbReference>
<dbReference type="InterPro" id="IPR018754">
    <property type="entry name" value="RovC-like_DNA-bd"/>
</dbReference>
<accession>A0A4P8R0Y4</accession>
<organism evidence="4 5">
    <name type="scientific">Brenneria rubrifaciens</name>
    <dbReference type="NCBI Taxonomy" id="55213"/>
    <lineage>
        <taxon>Bacteria</taxon>
        <taxon>Pseudomonadati</taxon>
        <taxon>Pseudomonadota</taxon>
        <taxon>Gammaproteobacteria</taxon>
        <taxon>Enterobacterales</taxon>
        <taxon>Pectobacteriaceae</taxon>
        <taxon>Brenneria</taxon>
    </lineage>
</organism>
<dbReference type="EMBL" id="CP034035">
    <property type="protein sequence ID" value="QCR09304.1"/>
    <property type="molecule type" value="Genomic_DNA"/>
</dbReference>
<dbReference type="Proteomes" id="UP000299580">
    <property type="component" value="Chromosome"/>
</dbReference>
<feature type="domain" description="Transcriptional regulator-like" evidence="2">
    <location>
        <begin position="14"/>
        <end position="57"/>
    </location>
</feature>
<dbReference type="InterPro" id="IPR045465">
    <property type="entry name" value="Trans_reg_dom"/>
</dbReference>
<dbReference type="KEGG" id="brb:EH207_12695"/>
<dbReference type="RefSeq" id="WP_137714311.1">
    <property type="nucleotide sequence ID" value="NZ_CP034035.1"/>
</dbReference>
<dbReference type="AlphaFoldDB" id="A0A4P8R0Y4"/>
<feature type="domain" description="DUF7011" evidence="3">
    <location>
        <begin position="79"/>
        <end position="125"/>
    </location>
</feature>
<sequence>MEKPTSGYGNPTAGYLYILHLDGSALAWEYLRRNPDYRRAWLCHQRQPDTARRWGLHQLENPALDARDAHPAWLSDYNAAVQLYPDADPPLNAISFKFWHIPGRKQLLHDGKRLMLQSYWPSCCLRLALMSDLADGMAYLYAFSAGVAPYSRNRTMAAELDKCIASAMVTPVAKACTRPSPTALLELHTLQALDATLAGASLREVAEVLFGMDAVREGWYADSGLRSRTRRLVRRGKCMSREGYRRLAQQGSPAKGRFALVEKRP</sequence>
<evidence type="ECO:0000313" key="5">
    <source>
        <dbReference type="Proteomes" id="UP000299580"/>
    </source>
</evidence>
<proteinExistence type="predicted"/>
<name>A0A4P8R0Y4_9GAMM</name>
<dbReference type="Pfam" id="PF10074">
    <property type="entry name" value="RovC_DNA-bd"/>
    <property type="match status" value="1"/>
</dbReference>
<evidence type="ECO:0000259" key="1">
    <source>
        <dbReference type="Pfam" id="PF10074"/>
    </source>
</evidence>
<protein>
    <submittedName>
        <fullName evidence="4">DUF2285 domain-containing protein</fullName>
    </submittedName>
</protein>
<keyword evidence="5" id="KW-1185">Reference proteome</keyword>
<dbReference type="InterPro" id="IPR053895">
    <property type="entry name" value="DUF7011"/>
</dbReference>
<evidence type="ECO:0000259" key="3">
    <source>
        <dbReference type="Pfam" id="PF22791"/>
    </source>
</evidence>
<reference evidence="4 5" key="1">
    <citation type="submission" date="2018-11" db="EMBL/GenBank/DDBJ databases">
        <title>Genome sequences of Brenneria nigrifluens and Brenneria rubrifaciens.</title>
        <authorList>
            <person name="Poret-Peterson A.T."/>
            <person name="McClean A.E."/>
            <person name="Kluepfel D.A."/>
        </authorList>
    </citation>
    <scope>NUCLEOTIDE SEQUENCE [LARGE SCALE GENOMIC DNA]</scope>
    <source>
        <strain evidence="4 5">6D370</strain>
    </source>
</reference>
<evidence type="ECO:0000259" key="2">
    <source>
        <dbReference type="Pfam" id="PF20109"/>
    </source>
</evidence>
<gene>
    <name evidence="4" type="ORF">EH207_12695</name>
</gene>
<dbReference type="OrthoDB" id="8654520at2"/>
<dbReference type="Pfam" id="PF20109">
    <property type="entry name" value="Trans_reg_dom"/>
    <property type="match status" value="1"/>
</dbReference>